<evidence type="ECO:0000313" key="1">
    <source>
        <dbReference type="EMBL" id="JAH05814.1"/>
    </source>
</evidence>
<organism evidence="1">
    <name type="scientific">Anguilla anguilla</name>
    <name type="common">European freshwater eel</name>
    <name type="synonym">Muraena anguilla</name>
    <dbReference type="NCBI Taxonomy" id="7936"/>
    <lineage>
        <taxon>Eukaryota</taxon>
        <taxon>Metazoa</taxon>
        <taxon>Chordata</taxon>
        <taxon>Craniata</taxon>
        <taxon>Vertebrata</taxon>
        <taxon>Euteleostomi</taxon>
        <taxon>Actinopterygii</taxon>
        <taxon>Neopterygii</taxon>
        <taxon>Teleostei</taxon>
        <taxon>Anguilliformes</taxon>
        <taxon>Anguillidae</taxon>
        <taxon>Anguilla</taxon>
    </lineage>
</organism>
<proteinExistence type="predicted"/>
<dbReference type="EMBL" id="GBXM01092851">
    <property type="protein sequence ID" value="JAH15726.1"/>
    <property type="molecule type" value="Transcribed_RNA"/>
</dbReference>
<dbReference type="EMBL" id="GBXM01092162">
    <property type="protein sequence ID" value="JAH16415.1"/>
    <property type="molecule type" value="Transcribed_RNA"/>
</dbReference>
<dbReference type="EMBL" id="GBXM01094640">
    <property type="protein sequence ID" value="JAH13937.1"/>
    <property type="molecule type" value="Transcribed_RNA"/>
</dbReference>
<sequence>MYSCVKISYLSFLLQHNCLLGLQMIGYKWALVPSW</sequence>
<accession>A0A0E9PMV3</accession>
<name>A0A0E9PMV3_ANGAN</name>
<dbReference type="AlphaFoldDB" id="A0A0E9PMV3"/>
<dbReference type="EMBL" id="GBXM01102763">
    <property type="protein sequence ID" value="JAH05814.1"/>
    <property type="molecule type" value="Transcribed_RNA"/>
</dbReference>
<reference evidence="1" key="2">
    <citation type="journal article" date="2015" name="Fish Shellfish Immunol.">
        <title>Early steps in the European eel (Anguilla anguilla)-Vibrio vulnificus interaction in the gills: Role of the RtxA13 toxin.</title>
        <authorList>
            <person name="Callol A."/>
            <person name="Pajuelo D."/>
            <person name="Ebbesson L."/>
            <person name="Teles M."/>
            <person name="MacKenzie S."/>
            <person name="Amaro C."/>
        </authorList>
    </citation>
    <scope>NUCLEOTIDE SEQUENCE</scope>
</reference>
<protein>
    <submittedName>
        <fullName evidence="1">Uncharacterized protein</fullName>
    </submittedName>
</protein>
<reference evidence="1" key="1">
    <citation type="submission" date="2014-11" db="EMBL/GenBank/DDBJ databases">
        <authorList>
            <person name="Amaro Gonzalez C."/>
        </authorList>
    </citation>
    <scope>NUCLEOTIDE SEQUENCE</scope>
</reference>